<evidence type="ECO:0000313" key="6">
    <source>
        <dbReference type="Proteomes" id="UP000236161"/>
    </source>
</evidence>
<dbReference type="GO" id="GO:0080008">
    <property type="term" value="C:Cul4-RING E3 ubiquitin ligase complex"/>
    <property type="evidence" value="ECO:0007669"/>
    <property type="project" value="TreeGrafter"/>
</dbReference>
<feature type="compositionally biased region" description="Low complexity" evidence="4">
    <location>
        <begin position="299"/>
        <end position="312"/>
    </location>
</feature>
<evidence type="ECO:0000256" key="2">
    <source>
        <dbReference type="ARBA" id="ARBA00022737"/>
    </source>
</evidence>
<evidence type="ECO:0000313" key="5">
    <source>
        <dbReference type="EMBL" id="PKA60121.1"/>
    </source>
</evidence>
<reference evidence="5 6" key="1">
    <citation type="journal article" date="2017" name="Nature">
        <title>The Apostasia genome and the evolution of orchids.</title>
        <authorList>
            <person name="Zhang G.Q."/>
            <person name="Liu K.W."/>
            <person name="Li Z."/>
            <person name="Lohaus R."/>
            <person name="Hsiao Y.Y."/>
            <person name="Niu S.C."/>
            <person name="Wang J.Y."/>
            <person name="Lin Y.C."/>
            <person name="Xu Q."/>
            <person name="Chen L.J."/>
            <person name="Yoshida K."/>
            <person name="Fujiwara S."/>
            <person name="Wang Z.W."/>
            <person name="Zhang Y.Q."/>
            <person name="Mitsuda N."/>
            <person name="Wang M."/>
            <person name="Liu G.H."/>
            <person name="Pecoraro L."/>
            <person name="Huang H.X."/>
            <person name="Xiao X.J."/>
            <person name="Lin M."/>
            <person name="Wu X.Y."/>
            <person name="Wu W.L."/>
            <person name="Chen Y.Y."/>
            <person name="Chang S.B."/>
            <person name="Sakamoto S."/>
            <person name="Ohme-Takagi M."/>
            <person name="Yagi M."/>
            <person name="Zeng S.J."/>
            <person name="Shen C.Y."/>
            <person name="Yeh C.M."/>
            <person name="Luo Y.B."/>
            <person name="Tsai W.C."/>
            <person name="Van de Peer Y."/>
            <person name="Liu Z.J."/>
        </authorList>
    </citation>
    <scope>NUCLEOTIDE SEQUENCE [LARGE SCALE GENOMIC DNA]</scope>
    <source>
        <strain evidence="6">cv. Shenzhen</strain>
        <tissue evidence="5">Stem</tissue>
    </source>
</reference>
<dbReference type="PROSITE" id="PS50082">
    <property type="entry name" value="WD_REPEATS_2"/>
    <property type="match status" value="2"/>
</dbReference>
<dbReference type="InterPro" id="IPR001680">
    <property type="entry name" value="WD40_rpt"/>
</dbReference>
<proteinExistence type="predicted"/>
<organism evidence="5 6">
    <name type="scientific">Apostasia shenzhenica</name>
    <dbReference type="NCBI Taxonomy" id="1088818"/>
    <lineage>
        <taxon>Eukaryota</taxon>
        <taxon>Viridiplantae</taxon>
        <taxon>Streptophyta</taxon>
        <taxon>Embryophyta</taxon>
        <taxon>Tracheophyta</taxon>
        <taxon>Spermatophyta</taxon>
        <taxon>Magnoliopsida</taxon>
        <taxon>Liliopsida</taxon>
        <taxon>Asparagales</taxon>
        <taxon>Orchidaceae</taxon>
        <taxon>Apostasioideae</taxon>
        <taxon>Apostasia</taxon>
    </lineage>
</organism>
<dbReference type="SUPFAM" id="SSF50978">
    <property type="entry name" value="WD40 repeat-like"/>
    <property type="match status" value="1"/>
</dbReference>
<dbReference type="InterPro" id="IPR036322">
    <property type="entry name" value="WD40_repeat_dom_sf"/>
</dbReference>
<dbReference type="AlphaFoldDB" id="A0A2I0AX48"/>
<dbReference type="InterPro" id="IPR015943">
    <property type="entry name" value="WD40/YVTN_repeat-like_dom_sf"/>
</dbReference>
<dbReference type="InterPro" id="IPR045151">
    <property type="entry name" value="DCAF8"/>
</dbReference>
<protein>
    <submittedName>
        <fullName evidence="5">Dynein assembly factor with WDR repeat domains 1</fullName>
    </submittedName>
</protein>
<dbReference type="OrthoDB" id="4869960at2759"/>
<keyword evidence="2" id="KW-0677">Repeat</keyword>
<dbReference type="PANTHER" id="PTHR15574">
    <property type="entry name" value="WD REPEAT DOMAIN-CONTAINING FAMILY"/>
    <property type="match status" value="1"/>
</dbReference>
<keyword evidence="1 3" id="KW-0853">WD repeat</keyword>
<feature type="region of interest" description="Disordered" evidence="4">
    <location>
        <begin position="292"/>
        <end position="314"/>
    </location>
</feature>
<evidence type="ECO:0000256" key="4">
    <source>
        <dbReference type="SAM" id="MobiDB-lite"/>
    </source>
</evidence>
<sequence>MRGLKRERRFSGGVAGILDREVGSFSPRRFAHLFGASEGLVRRLAICKKLDKHRGCVNTVSFNAAGNILVSGSDDRLVLLWDWDAGTVKFPFHSGHSNNVFQAKFMPYTNDRILVTCAADGEVRHAEISDDGLVTSTLLGQHDGRAHKLAVEPGSPYILYSCGEDGLVQHFDLRTKSGTKLFTCKSFHNKSDFIHLNAIVIDPRNPNLFAIAGSDQFARVYDIRKNNWDGSTDCDQPSDCFCPPHLLDEYVGITGLAFSDQSELLASYNDELIYLFSRDQGLGSTPIIRSKEATDDMDSASSSSTSDSHASSGPQVYKGHYNCDTVKGVSFFGPHCEYVVSGSDCGRIFIWRKKGGELLRVMEGDKDVVNCIEPHPYSTMFASSGIDKDIKIWTPSAPEPAPPVNLDEIKQPKRKNRFGRFTRAADLLSQMFVLQNSASGDGSEGIAVNGELMELFMRVGAGADPSADDDDGDESADPPEGPGECMVT</sequence>
<keyword evidence="6" id="KW-1185">Reference proteome</keyword>
<dbReference type="SMART" id="SM00320">
    <property type="entry name" value="WD40"/>
    <property type="match status" value="7"/>
</dbReference>
<dbReference type="PANTHER" id="PTHR15574:SF21">
    <property type="entry name" value="DDB1- AND CUL4-ASSOCIATED FACTOR 8"/>
    <property type="match status" value="1"/>
</dbReference>
<dbReference type="PROSITE" id="PS50294">
    <property type="entry name" value="WD_REPEATS_REGION"/>
    <property type="match status" value="1"/>
</dbReference>
<evidence type="ECO:0000256" key="3">
    <source>
        <dbReference type="PROSITE-ProRule" id="PRU00221"/>
    </source>
</evidence>
<dbReference type="Pfam" id="PF00400">
    <property type="entry name" value="WD40"/>
    <property type="match status" value="3"/>
</dbReference>
<dbReference type="STRING" id="1088818.A0A2I0AX48"/>
<dbReference type="GO" id="GO:0005737">
    <property type="term" value="C:cytoplasm"/>
    <property type="evidence" value="ECO:0007669"/>
    <property type="project" value="TreeGrafter"/>
</dbReference>
<evidence type="ECO:0000256" key="1">
    <source>
        <dbReference type="ARBA" id="ARBA00022574"/>
    </source>
</evidence>
<feature type="repeat" description="WD" evidence="3">
    <location>
        <begin position="50"/>
        <end position="82"/>
    </location>
</feature>
<feature type="region of interest" description="Disordered" evidence="4">
    <location>
        <begin position="461"/>
        <end position="488"/>
    </location>
</feature>
<feature type="compositionally biased region" description="Acidic residues" evidence="4">
    <location>
        <begin position="466"/>
        <end position="477"/>
    </location>
</feature>
<dbReference type="Gene3D" id="2.130.10.10">
    <property type="entry name" value="YVTN repeat-like/Quinoprotein amine dehydrogenase"/>
    <property type="match status" value="2"/>
</dbReference>
<name>A0A2I0AX48_9ASPA</name>
<gene>
    <name evidence="5" type="primary">DAW1</name>
    <name evidence="5" type="ORF">AXF42_Ash009805</name>
</gene>
<dbReference type="Proteomes" id="UP000236161">
    <property type="component" value="Unassembled WGS sequence"/>
</dbReference>
<dbReference type="EMBL" id="KZ451942">
    <property type="protein sequence ID" value="PKA60121.1"/>
    <property type="molecule type" value="Genomic_DNA"/>
</dbReference>
<feature type="repeat" description="WD" evidence="3">
    <location>
        <begin position="362"/>
        <end position="393"/>
    </location>
</feature>
<accession>A0A2I0AX48</accession>